<dbReference type="STRING" id="1414854.GQ61_00630"/>
<dbReference type="PRINTS" id="PR00455">
    <property type="entry name" value="HTHTETR"/>
</dbReference>
<evidence type="ECO:0000313" key="6">
    <source>
        <dbReference type="EMBL" id="ARN84095.1"/>
    </source>
</evidence>
<evidence type="ECO:0000256" key="2">
    <source>
        <dbReference type="ARBA" id="ARBA00023125"/>
    </source>
</evidence>
<dbReference type="GO" id="GO:0003677">
    <property type="term" value="F:DNA binding"/>
    <property type="evidence" value="ECO:0007669"/>
    <property type="project" value="UniProtKB-UniRule"/>
</dbReference>
<feature type="DNA-binding region" description="H-T-H motif" evidence="4">
    <location>
        <begin position="37"/>
        <end position="56"/>
    </location>
</feature>
<accession>A0A1W6N2R5</accession>
<gene>
    <name evidence="6" type="ORF">GQ61_00630</name>
</gene>
<feature type="domain" description="HTH tetR-type" evidence="5">
    <location>
        <begin position="14"/>
        <end position="74"/>
    </location>
</feature>
<dbReference type="InterPro" id="IPR001647">
    <property type="entry name" value="HTH_TetR"/>
</dbReference>
<dbReference type="InterPro" id="IPR050624">
    <property type="entry name" value="HTH-type_Tx_Regulator"/>
</dbReference>
<evidence type="ECO:0000313" key="7">
    <source>
        <dbReference type="Proteomes" id="UP000237351"/>
    </source>
</evidence>
<dbReference type="SUPFAM" id="SSF48498">
    <property type="entry name" value="Tetracyclin repressor-like, C-terminal domain"/>
    <property type="match status" value="1"/>
</dbReference>
<name>A0A1W6N2R5_9PROT</name>
<dbReference type="Gene3D" id="1.10.357.10">
    <property type="entry name" value="Tetracycline Repressor, domain 2"/>
    <property type="match status" value="1"/>
</dbReference>
<dbReference type="RefSeq" id="WP_085783449.1">
    <property type="nucleotide sequence ID" value="NZ_CP008743.1"/>
</dbReference>
<dbReference type="FunFam" id="1.10.10.60:FF:000141">
    <property type="entry name" value="TetR family transcriptional regulator"/>
    <property type="match status" value="1"/>
</dbReference>
<dbReference type="Pfam" id="PF14246">
    <property type="entry name" value="TetR_C_7"/>
    <property type="match status" value="1"/>
</dbReference>
<dbReference type="InterPro" id="IPR039536">
    <property type="entry name" value="TetR_C_Proteobacteria"/>
</dbReference>
<dbReference type="PROSITE" id="PS50977">
    <property type="entry name" value="HTH_TETR_2"/>
    <property type="match status" value="1"/>
</dbReference>
<evidence type="ECO:0000256" key="4">
    <source>
        <dbReference type="PROSITE-ProRule" id="PRU00335"/>
    </source>
</evidence>
<organism evidence="6 7">
    <name type="scientific">Candidatus Nucleicultrix amoebiphila FS5</name>
    <dbReference type="NCBI Taxonomy" id="1414854"/>
    <lineage>
        <taxon>Bacteria</taxon>
        <taxon>Pseudomonadati</taxon>
        <taxon>Pseudomonadota</taxon>
        <taxon>Alphaproteobacteria</taxon>
        <taxon>Holosporales</taxon>
        <taxon>Candidatus Nucleicultricaceae</taxon>
        <taxon>Candidatus Nucleicultrix</taxon>
    </lineage>
</organism>
<proteinExistence type="predicted"/>
<keyword evidence="3" id="KW-0804">Transcription</keyword>
<sequence length="235" mass="27274">MTSLNKPRLDRLYDRKHQEIIDAATKLFIEEGYERTSMEAVAKLADASKVTVYKHFQNKERLFSDMITQHLEEYTESMPQMAFNSDVSIRENLQVFCLQMVNFLLNKRSTQLMRRVIGEINQFPNLASALWPHGDMPFLRKLATYLQGQQQRGLLHFPDPYMGAQQLVGMIKEAAVYPVWFGIVNHKPTKDALHKTIESAVALFLNFYSHKKETQELPTTQGIRIKPSMSARLYF</sequence>
<dbReference type="InterPro" id="IPR036271">
    <property type="entry name" value="Tet_transcr_reg_TetR-rel_C_sf"/>
</dbReference>
<evidence type="ECO:0000259" key="5">
    <source>
        <dbReference type="PROSITE" id="PS50977"/>
    </source>
</evidence>
<dbReference type="InterPro" id="IPR009057">
    <property type="entry name" value="Homeodomain-like_sf"/>
</dbReference>
<dbReference type="Gene3D" id="1.10.10.60">
    <property type="entry name" value="Homeodomain-like"/>
    <property type="match status" value="1"/>
</dbReference>
<keyword evidence="2 4" id="KW-0238">DNA-binding</keyword>
<evidence type="ECO:0000256" key="3">
    <source>
        <dbReference type="ARBA" id="ARBA00023163"/>
    </source>
</evidence>
<dbReference type="Proteomes" id="UP000237351">
    <property type="component" value="Chromosome"/>
</dbReference>
<dbReference type="Pfam" id="PF00440">
    <property type="entry name" value="TetR_N"/>
    <property type="match status" value="1"/>
</dbReference>
<dbReference type="SUPFAM" id="SSF46689">
    <property type="entry name" value="Homeodomain-like"/>
    <property type="match status" value="1"/>
</dbReference>
<dbReference type="PANTHER" id="PTHR43479">
    <property type="entry name" value="ACREF/ENVCD OPERON REPRESSOR-RELATED"/>
    <property type="match status" value="1"/>
</dbReference>
<dbReference type="AlphaFoldDB" id="A0A1W6N2R5"/>
<keyword evidence="7" id="KW-1185">Reference proteome</keyword>
<reference evidence="6 7" key="1">
    <citation type="submission" date="2014-06" db="EMBL/GenBank/DDBJ databases">
        <title>The genome of the endonuclear symbiont Nucleicultrix amoebiphila.</title>
        <authorList>
            <person name="Schulz F."/>
            <person name="Horn M."/>
        </authorList>
    </citation>
    <scope>NUCLEOTIDE SEQUENCE [LARGE SCALE GENOMIC DNA]</scope>
    <source>
        <strain evidence="6 7">FS5</strain>
    </source>
</reference>
<dbReference type="KEGG" id="naf:GQ61_00630"/>
<evidence type="ECO:0000256" key="1">
    <source>
        <dbReference type="ARBA" id="ARBA00023015"/>
    </source>
</evidence>
<dbReference type="EMBL" id="CP008743">
    <property type="protein sequence ID" value="ARN84095.1"/>
    <property type="molecule type" value="Genomic_DNA"/>
</dbReference>
<protein>
    <recommendedName>
        <fullName evidence="5">HTH tetR-type domain-containing protein</fullName>
    </recommendedName>
</protein>
<dbReference type="PANTHER" id="PTHR43479:SF11">
    <property type="entry name" value="ACREF_ENVCD OPERON REPRESSOR-RELATED"/>
    <property type="match status" value="1"/>
</dbReference>
<keyword evidence="1" id="KW-0805">Transcription regulation</keyword>
<dbReference type="OrthoDB" id="9816431at2"/>